<evidence type="ECO:0000313" key="3">
    <source>
        <dbReference type="Proteomes" id="UP000032809"/>
    </source>
</evidence>
<keyword evidence="3" id="KW-1185">Reference proteome</keyword>
<dbReference type="HOGENOM" id="CLU_1802954_0_0_0"/>
<feature type="transmembrane region" description="Helical" evidence="1">
    <location>
        <begin position="116"/>
        <end position="135"/>
    </location>
</feature>
<proteinExistence type="predicted"/>
<accession>A0A0C7P4M7</accession>
<keyword evidence="1" id="KW-1133">Transmembrane helix</keyword>
<reference evidence="3" key="1">
    <citation type="submission" date="2014-11" db="EMBL/GenBank/DDBJ databases">
        <authorList>
            <person name="Wibberg D."/>
        </authorList>
    </citation>
    <scope>NUCLEOTIDE SEQUENCE [LARGE SCALE GENOMIC DNA]</scope>
    <source>
        <strain evidence="3">L3</strain>
    </source>
</reference>
<keyword evidence="1" id="KW-0472">Membrane</keyword>
<protein>
    <submittedName>
        <fullName evidence="2">Uncharacterized protein</fullName>
    </submittedName>
</protein>
<feature type="transmembrane region" description="Helical" evidence="1">
    <location>
        <begin position="47"/>
        <end position="64"/>
    </location>
</feature>
<dbReference type="KEGG" id="dtn:DTL3_1477"/>
<evidence type="ECO:0000256" key="1">
    <source>
        <dbReference type="SAM" id="Phobius"/>
    </source>
</evidence>
<dbReference type="EMBL" id="LN824141">
    <property type="protein sequence ID" value="CEP78769.1"/>
    <property type="molecule type" value="Genomic_DNA"/>
</dbReference>
<keyword evidence="1" id="KW-0812">Transmembrane</keyword>
<sequence>MTSLLIFCFVNIVIGYFFVNLSYWIFSTVFLVLMLIFCYIKKHYNKLSNVLLLISIIFSFFSYLNSFNPSIFYVSMNFSAIFATLKSLYGIDIFLLISWILNALSFGYLISSLRNITLGIIFGVIIFFLGLKDVYTKKVNKRN</sequence>
<gene>
    <name evidence="2" type="ORF">DTL3_1477</name>
</gene>
<feature type="transmembrane region" description="Helical" evidence="1">
    <location>
        <begin position="12"/>
        <end position="40"/>
    </location>
</feature>
<dbReference type="Proteomes" id="UP000032809">
    <property type="component" value="Chromosome I"/>
</dbReference>
<evidence type="ECO:0000313" key="2">
    <source>
        <dbReference type="EMBL" id="CEP78769.1"/>
    </source>
</evidence>
<organism evidence="2 3">
    <name type="scientific">Defluviitoga tunisiensis</name>
    <dbReference type="NCBI Taxonomy" id="1006576"/>
    <lineage>
        <taxon>Bacteria</taxon>
        <taxon>Thermotogati</taxon>
        <taxon>Thermotogota</taxon>
        <taxon>Thermotogae</taxon>
        <taxon>Petrotogales</taxon>
        <taxon>Petrotogaceae</taxon>
        <taxon>Defluviitoga</taxon>
    </lineage>
</organism>
<dbReference type="AlphaFoldDB" id="A0A0C7P4M7"/>
<name>A0A0C7P4M7_DEFTU</name>